<dbReference type="Proteomes" id="UP001595557">
    <property type="component" value="Unassembled WGS sequence"/>
</dbReference>
<accession>A0ABV7I9M2</accession>
<dbReference type="NCBIfam" id="NF003381">
    <property type="entry name" value="PRK04460.1"/>
    <property type="match status" value="1"/>
</dbReference>
<evidence type="ECO:0000256" key="1">
    <source>
        <dbReference type="ARBA" id="ARBA00008478"/>
    </source>
</evidence>
<dbReference type="CDD" id="cd22231">
    <property type="entry name" value="RHH_NikR_HicB-like"/>
    <property type="match status" value="1"/>
</dbReference>
<dbReference type="RefSeq" id="WP_377706807.1">
    <property type="nucleotide sequence ID" value="NZ_JBHRTE010000019.1"/>
</dbReference>
<keyword evidence="5 8" id="KW-0238">DNA-binding</keyword>
<dbReference type="SUPFAM" id="SSF47598">
    <property type="entry name" value="Ribbon-helix-helix"/>
    <property type="match status" value="1"/>
</dbReference>
<dbReference type="Gene3D" id="1.10.1220.10">
    <property type="entry name" value="Met repressor-like"/>
    <property type="match status" value="1"/>
</dbReference>
<feature type="binding site" evidence="8">
    <location>
        <position position="96"/>
    </location>
    <ligand>
        <name>Ni(2+)</name>
        <dbReference type="ChEBI" id="CHEBI:49786"/>
    </ligand>
</feature>
<protein>
    <recommendedName>
        <fullName evidence="8">Putative nickel-responsive regulator</fullName>
    </recommendedName>
</protein>
<name>A0ABV7I9M2_9RHOB</name>
<keyword evidence="12" id="KW-1185">Reference proteome</keyword>
<dbReference type="InterPro" id="IPR027271">
    <property type="entry name" value="Acetolactate_synth/TF_NikR_C"/>
</dbReference>
<dbReference type="Pfam" id="PF01402">
    <property type="entry name" value="RHH_1"/>
    <property type="match status" value="1"/>
</dbReference>
<dbReference type="InterPro" id="IPR014160">
    <property type="entry name" value="Nickel_NikR_proteobac"/>
</dbReference>
<comment type="function">
    <text evidence="7">Transcriptional repressor of the nikABCDE operon. Is active in the presence of excessive concentrations of intracellular nickel.</text>
</comment>
<evidence type="ECO:0000313" key="11">
    <source>
        <dbReference type="EMBL" id="MFC3167263.1"/>
    </source>
</evidence>
<evidence type="ECO:0000259" key="9">
    <source>
        <dbReference type="Pfam" id="PF01402"/>
    </source>
</evidence>
<feature type="domain" description="Ribbon-helix-helix protein CopG" evidence="9">
    <location>
        <begin position="3"/>
        <end position="42"/>
    </location>
</feature>
<keyword evidence="3 8" id="KW-0479">Metal-binding</keyword>
<dbReference type="NCBIfam" id="TIGR02793">
    <property type="entry name" value="nikR"/>
    <property type="match status" value="1"/>
</dbReference>
<evidence type="ECO:0000256" key="3">
    <source>
        <dbReference type="ARBA" id="ARBA00022723"/>
    </source>
</evidence>
<dbReference type="InterPro" id="IPR013321">
    <property type="entry name" value="Arc_rbn_hlx_hlx"/>
</dbReference>
<evidence type="ECO:0000256" key="8">
    <source>
        <dbReference type="HAMAP-Rule" id="MF_00476"/>
    </source>
</evidence>
<keyword evidence="4 8" id="KW-0805">Transcription regulation</keyword>
<comment type="similarity">
    <text evidence="1 8">Belongs to the transcriptional regulatory CopG/NikR family.</text>
</comment>
<keyword evidence="2 8" id="KW-0533">Nickel</keyword>
<evidence type="ECO:0000313" key="12">
    <source>
        <dbReference type="Proteomes" id="UP001595557"/>
    </source>
</evidence>
<sequence length="143" mass="15860">MQRVTVTLDDDLMAELDRVMAERGYANRSEAIRDLTRAGLARARTDAAPEAPCVAALVYTYDHHAHEVSRRLTAAHHHHHDLTVSSLHVHLDHDQCLEVSILKGRVAEVRHFADHLVAQRKVQNGEVVIIPAVTGDADRRGGS</sequence>
<dbReference type="HAMAP" id="MF_00476">
    <property type="entry name" value="NikR"/>
    <property type="match status" value="1"/>
</dbReference>
<comment type="caution">
    <text evidence="11">The sequence shown here is derived from an EMBL/GenBank/DDBJ whole genome shotgun (WGS) entry which is preliminary data.</text>
</comment>
<evidence type="ECO:0000256" key="2">
    <source>
        <dbReference type="ARBA" id="ARBA00022596"/>
    </source>
</evidence>
<dbReference type="InterPro" id="IPR014864">
    <property type="entry name" value="TF_NikR_Ni-bd_C"/>
</dbReference>
<comment type="cofactor">
    <cofactor evidence="8">
        <name>Ni(2+)</name>
        <dbReference type="ChEBI" id="CHEBI:49786"/>
    </cofactor>
    <text evidence="8">Binds 1 nickel ion per subunit.</text>
</comment>
<organism evidence="11 12">
    <name type="scientific">Paracoccus fontiphilus</name>
    <dbReference type="NCBI Taxonomy" id="1815556"/>
    <lineage>
        <taxon>Bacteria</taxon>
        <taxon>Pseudomonadati</taxon>
        <taxon>Pseudomonadota</taxon>
        <taxon>Alphaproteobacteria</taxon>
        <taxon>Rhodobacterales</taxon>
        <taxon>Paracoccaceae</taxon>
        <taxon>Paracoccus</taxon>
    </lineage>
</organism>
<feature type="binding site" evidence="8">
    <location>
        <position position="88"/>
    </location>
    <ligand>
        <name>Ni(2+)</name>
        <dbReference type="ChEBI" id="CHEBI:49786"/>
    </ligand>
</feature>
<dbReference type="InterPro" id="IPR045865">
    <property type="entry name" value="ACT-like_dom_sf"/>
</dbReference>
<proteinExistence type="inferred from homology"/>
<evidence type="ECO:0000256" key="7">
    <source>
        <dbReference type="ARBA" id="ARBA00024723"/>
    </source>
</evidence>
<evidence type="ECO:0000259" key="10">
    <source>
        <dbReference type="Pfam" id="PF08753"/>
    </source>
</evidence>
<dbReference type="PANTHER" id="PTHR34719">
    <property type="entry name" value="NICKEL-RESPONSIVE REGULATOR"/>
    <property type="match status" value="1"/>
</dbReference>
<dbReference type="NCBIfam" id="NF002815">
    <property type="entry name" value="PRK02967.1"/>
    <property type="match status" value="1"/>
</dbReference>
<evidence type="ECO:0000256" key="5">
    <source>
        <dbReference type="ARBA" id="ARBA00023125"/>
    </source>
</evidence>
<reference evidence="12" key="1">
    <citation type="journal article" date="2019" name="Int. J. Syst. Evol. Microbiol.">
        <title>The Global Catalogue of Microorganisms (GCM) 10K type strain sequencing project: providing services to taxonomists for standard genome sequencing and annotation.</title>
        <authorList>
            <consortium name="The Broad Institute Genomics Platform"/>
            <consortium name="The Broad Institute Genome Sequencing Center for Infectious Disease"/>
            <person name="Wu L."/>
            <person name="Ma J."/>
        </authorList>
    </citation>
    <scope>NUCLEOTIDE SEQUENCE [LARGE SCALE GENOMIC DNA]</scope>
    <source>
        <strain evidence="12">KCTC 52239</strain>
    </source>
</reference>
<feature type="domain" description="Transcription factor NikR nickel binding C-terminal" evidence="10">
    <location>
        <begin position="54"/>
        <end position="129"/>
    </location>
</feature>
<feature type="binding site" evidence="8">
    <location>
        <position position="77"/>
    </location>
    <ligand>
        <name>Ni(2+)</name>
        <dbReference type="ChEBI" id="CHEBI:49786"/>
    </ligand>
</feature>
<dbReference type="InterPro" id="IPR002145">
    <property type="entry name" value="CopG"/>
</dbReference>
<dbReference type="EMBL" id="JBHRTE010000019">
    <property type="protein sequence ID" value="MFC3167263.1"/>
    <property type="molecule type" value="Genomic_DNA"/>
</dbReference>
<dbReference type="InterPro" id="IPR022988">
    <property type="entry name" value="Ni_resp_reg_NikR"/>
</dbReference>
<evidence type="ECO:0000256" key="4">
    <source>
        <dbReference type="ARBA" id="ARBA00023015"/>
    </source>
</evidence>
<feature type="binding site" evidence="8">
    <location>
        <position position="90"/>
    </location>
    <ligand>
        <name>Ni(2+)</name>
        <dbReference type="ChEBI" id="CHEBI:49786"/>
    </ligand>
</feature>
<dbReference type="PANTHER" id="PTHR34719:SF2">
    <property type="entry name" value="NICKEL-RESPONSIVE REGULATOR"/>
    <property type="match status" value="1"/>
</dbReference>
<dbReference type="SUPFAM" id="SSF55021">
    <property type="entry name" value="ACT-like"/>
    <property type="match status" value="1"/>
</dbReference>
<evidence type="ECO:0000256" key="6">
    <source>
        <dbReference type="ARBA" id="ARBA00023163"/>
    </source>
</evidence>
<keyword evidence="6 8" id="KW-0804">Transcription</keyword>
<gene>
    <name evidence="11" type="primary">nikR</name>
    <name evidence="11" type="ORF">ACFOD7_04285</name>
</gene>
<dbReference type="InterPro" id="IPR050192">
    <property type="entry name" value="CopG/NikR_regulator"/>
</dbReference>
<dbReference type="Gene3D" id="3.30.70.1150">
    <property type="entry name" value="ACT-like. Chain A, domain 2"/>
    <property type="match status" value="1"/>
</dbReference>
<comment type="function">
    <text evidence="8">Transcriptional regulator.</text>
</comment>
<dbReference type="Pfam" id="PF08753">
    <property type="entry name" value="NikR_C"/>
    <property type="match status" value="1"/>
</dbReference>
<dbReference type="InterPro" id="IPR010985">
    <property type="entry name" value="Ribbon_hlx_hlx"/>
</dbReference>